<dbReference type="CDD" id="cd00544">
    <property type="entry name" value="CobU"/>
    <property type="match status" value="1"/>
</dbReference>
<evidence type="ECO:0000256" key="11">
    <source>
        <dbReference type="ARBA" id="ARBA00022679"/>
    </source>
</evidence>
<gene>
    <name evidence="18" type="ORF">ACFQ19_00765</name>
</gene>
<keyword evidence="13 18" id="KW-0418">Kinase</keyword>
<dbReference type="SUPFAM" id="SSF52540">
    <property type="entry name" value="P-loop containing nucleoside triphosphate hydrolases"/>
    <property type="match status" value="1"/>
</dbReference>
<keyword evidence="14" id="KW-0067">ATP-binding</keyword>
<protein>
    <recommendedName>
        <fullName evidence="16">Adenosylcobinamide kinase</fullName>
        <ecNumber evidence="8">2.7.1.156</ecNumber>
        <ecNumber evidence="9">2.7.7.62</ecNumber>
    </recommendedName>
    <alternativeName>
        <fullName evidence="17">Adenosylcobinamide-phosphate guanylyltransferase</fullName>
    </alternativeName>
</protein>
<keyword evidence="10" id="KW-0169">Cobalamin biosynthesis</keyword>
<keyword evidence="12" id="KW-0547">Nucleotide-binding</keyword>
<keyword evidence="15" id="KW-0342">GTP-binding</keyword>
<comment type="pathway">
    <text evidence="6">Cofactor biosynthesis; adenosylcobalamin biosynthesis; adenosylcobalamin from cob(II)yrinate a,c-diamide: step 5/7.</text>
</comment>
<dbReference type="GO" id="GO:0016779">
    <property type="term" value="F:nucleotidyltransferase activity"/>
    <property type="evidence" value="ECO:0007669"/>
    <property type="project" value="UniProtKB-KW"/>
</dbReference>
<keyword evidence="11" id="KW-0808">Transferase</keyword>
<dbReference type="EC" id="2.7.1.156" evidence="8"/>
<evidence type="ECO:0000256" key="14">
    <source>
        <dbReference type="ARBA" id="ARBA00022840"/>
    </source>
</evidence>
<comment type="catalytic activity">
    <reaction evidence="1">
        <text>adenosylcob(III)inamide + ATP = adenosylcob(III)inamide phosphate + ADP + H(+)</text>
        <dbReference type="Rhea" id="RHEA:15769"/>
        <dbReference type="ChEBI" id="CHEBI:2480"/>
        <dbReference type="ChEBI" id="CHEBI:15378"/>
        <dbReference type="ChEBI" id="CHEBI:30616"/>
        <dbReference type="ChEBI" id="CHEBI:58502"/>
        <dbReference type="ChEBI" id="CHEBI:456216"/>
        <dbReference type="EC" id="2.7.1.156"/>
    </reaction>
</comment>
<evidence type="ECO:0000256" key="15">
    <source>
        <dbReference type="ARBA" id="ARBA00023134"/>
    </source>
</evidence>
<comment type="function">
    <text evidence="4">Catalyzes ATP-dependent phosphorylation of adenosylcobinamide and addition of GMP to adenosylcobinamide phosphate.</text>
</comment>
<evidence type="ECO:0000256" key="17">
    <source>
        <dbReference type="ARBA" id="ARBA00030571"/>
    </source>
</evidence>
<dbReference type="Pfam" id="PF02283">
    <property type="entry name" value="CobU"/>
    <property type="match status" value="1"/>
</dbReference>
<name>A0ABW3NCM0_9BACI</name>
<evidence type="ECO:0000256" key="7">
    <source>
        <dbReference type="ARBA" id="ARBA00007490"/>
    </source>
</evidence>
<dbReference type="PANTHER" id="PTHR34848">
    <property type="match status" value="1"/>
</dbReference>
<evidence type="ECO:0000313" key="18">
    <source>
        <dbReference type="EMBL" id="MFD1064544.1"/>
    </source>
</evidence>
<keyword evidence="19" id="KW-1185">Reference proteome</keyword>
<dbReference type="EMBL" id="JBHTKK010000001">
    <property type="protein sequence ID" value="MFD1064544.1"/>
    <property type="molecule type" value="Genomic_DNA"/>
</dbReference>
<comment type="catalytic activity">
    <reaction evidence="2">
        <text>adenosylcob(III)inamide phosphate + GTP + H(+) = adenosylcob(III)inamide-GDP + diphosphate</text>
        <dbReference type="Rhea" id="RHEA:22712"/>
        <dbReference type="ChEBI" id="CHEBI:15378"/>
        <dbReference type="ChEBI" id="CHEBI:33019"/>
        <dbReference type="ChEBI" id="CHEBI:37565"/>
        <dbReference type="ChEBI" id="CHEBI:58502"/>
        <dbReference type="ChEBI" id="CHEBI:60487"/>
        <dbReference type="EC" id="2.7.7.62"/>
    </reaction>
</comment>
<comment type="caution">
    <text evidence="18">The sequence shown here is derived from an EMBL/GenBank/DDBJ whole genome shotgun (WGS) entry which is preliminary data.</text>
</comment>
<evidence type="ECO:0000256" key="3">
    <source>
        <dbReference type="ARBA" id="ARBA00001522"/>
    </source>
</evidence>
<comment type="similarity">
    <text evidence="7">Belongs to the CobU/CobP family.</text>
</comment>
<comment type="catalytic activity">
    <reaction evidence="3">
        <text>adenosylcob(III)inamide + GTP = adenosylcob(III)inamide phosphate + GDP + H(+)</text>
        <dbReference type="Rhea" id="RHEA:15765"/>
        <dbReference type="ChEBI" id="CHEBI:2480"/>
        <dbReference type="ChEBI" id="CHEBI:15378"/>
        <dbReference type="ChEBI" id="CHEBI:37565"/>
        <dbReference type="ChEBI" id="CHEBI:58189"/>
        <dbReference type="ChEBI" id="CHEBI:58502"/>
        <dbReference type="EC" id="2.7.1.156"/>
    </reaction>
</comment>
<dbReference type="Proteomes" id="UP001597041">
    <property type="component" value="Unassembled WGS sequence"/>
</dbReference>
<organism evidence="18 19">
    <name type="scientific">Oceanobacillus locisalsi</name>
    <dbReference type="NCBI Taxonomy" id="546107"/>
    <lineage>
        <taxon>Bacteria</taxon>
        <taxon>Bacillati</taxon>
        <taxon>Bacillota</taxon>
        <taxon>Bacilli</taxon>
        <taxon>Bacillales</taxon>
        <taxon>Bacillaceae</taxon>
        <taxon>Oceanobacillus</taxon>
    </lineage>
</organism>
<keyword evidence="18" id="KW-0548">Nucleotidyltransferase</keyword>
<evidence type="ECO:0000256" key="8">
    <source>
        <dbReference type="ARBA" id="ARBA00012016"/>
    </source>
</evidence>
<dbReference type="PANTHER" id="PTHR34848:SF1">
    <property type="entry name" value="BIFUNCTIONAL ADENOSYLCOBALAMIN BIOSYNTHESIS PROTEIN COBU"/>
    <property type="match status" value="1"/>
</dbReference>
<sequence>METGELIFITGGVRSGKSAFAEQLAIRRAQKTDSNLHYVACGIPSDKEMQERIQRHQQDREQSGFSWRTWEQPVYLSPVANQFTTQDVILLDCVTTLLNNYLFQEKVHHENTVLELVRADIAALCEHAGKVIVVSNEVLQDMPYEEEFTQNYQRILGNVHQQIVKRADLAVLIESGIPVVKKGRLK</sequence>
<dbReference type="EC" id="2.7.7.62" evidence="9"/>
<evidence type="ECO:0000313" key="19">
    <source>
        <dbReference type="Proteomes" id="UP001597041"/>
    </source>
</evidence>
<accession>A0ABW3NCM0</accession>
<evidence type="ECO:0000256" key="13">
    <source>
        <dbReference type="ARBA" id="ARBA00022777"/>
    </source>
</evidence>
<evidence type="ECO:0000256" key="9">
    <source>
        <dbReference type="ARBA" id="ARBA00012523"/>
    </source>
</evidence>
<evidence type="ECO:0000256" key="2">
    <source>
        <dbReference type="ARBA" id="ARBA00000711"/>
    </source>
</evidence>
<dbReference type="PIRSF" id="PIRSF006135">
    <property type="entry name" value="CobU"/>
    <property type="match status" value="1"/>
</dbReference>
<proteinExistence type="inferred from homology"/>
<dbReference type="InterPro" id="IPR003203">
    <property type="entry name" value="CobU/CobP"/>
</dbReference>
<evidence type="ECO:0000256" key="16">
    <source>
        <dbReference type="ARBA" id="ARBA00029570"/>
    </source>
</evidence>
<evidence type="ECO:0000256" key="1">
    <source>
        <dbReference type="ARBA" id="ARBA00000312"/>
    </source>
</evidence>
<evidence type="ECO:0000256" key="5">
    <source>
        <dbReference type="ARBA" id="ARBA00004692"/>
    </source>
</evidence>
<evidence type="ECO:0000256" key="12">
    <source>
        <dbReference type="ARBA" id="ARBA00022741"/>
    </source>
</evidence>
<dbReference type="GO" id="GO:0016301">
    <property type="term" value="F:kinase activity"/>
    <property type="evidence" value="ECO:0007669"/>
    <property type="project" value="UniProtKB-KW"/>
</dbReference>
<reference evidence="19" key="1">
    <citation type="journal article" date="2019" name="Int. J. Syst. Evol. Microbiol.">
        <title>The Global Catalogue of Microorganisms (GCM) 10K type strain sequencing project: providing services to taxonomists for standard genome sequencing and annotation.</title>
        <authorList>
            <consortium name="The Broad Institute Genomics Platform"/>
            <consortium name="The Broad Institute Genome Sequencing Center for Infectious Disease"/>
            <person name="Wu L."/>
            <person name="Ma J."/>
        </authorList>
    </citation>
    <scope>NUCLEOTIDE SEQUENCE [LARGE SCALE GENOMIC DNA]</scope>
    <source>
        <strain evidence="19">CCUG 56608</strain>
    </source>
</reference>
<evidence type="ECO:0000256" key="6">
    <source>
        <dbReference type="ARBA" id="ARBA00005159"/>
    </source>
</evidence>
<comment type="pathway">
    <text evidence="5">Cofactor biosynthesis; adenosylcobalamin biosynthesis; adenosylcobalamin from cob(II)yrinate a,c-diamide: step 6/7.</text>
</comment>
<evidence type="ECO:0000256" key="4">
    <source>
        <dbReference type="ARBA" id="ARBA00003889"/>
    </source>
</evidence>
<dbReference type="Gene3D" id="3.40.50.300">
    <property type="entry name" value="P-loop containing nucleotide triphosphate hydrolases"/>
    <property type="match status" value="1"/>
</dbReference>
<dbReference type="RefSeq" id="WP_379589967.1">
    <property type="nucleotide sequence ID" value="NZ_JBHTKK010000001.1"/>
</dbReference>
<dbReference type="InterPro" id="IPR027417">
    <property type="entry name" value="P-loop_NTPase"/>
</dbReference>
<evidence type="ECO:0000256" key="10">
    <source>
        <dbReference type="ARBA" id="ARBA00022573"/>
    </source>
</evidence>